<dbReference type="InterPro" id="IPR008969">
    <property type="entry name" value="CarboxyPept-like_regulatory"/>
</dbReference>
<dbReference type="Gene3D" id="2.60.40.1120">
    <property type="entry name" value="Carboxypeptidase-like, regulatory domain"/>
    <property type="match status" value="1"/>
</dbReference>
<dbReference type="Pfam" id="PF13715">
    <property type="entry name" value="CarbopepD_reg_2"/>
    <property type="match status" value="1"/>
</dbReference>
<dbReference type="SUPFAM" id="SSF49464">
    <property type="entry name" value="Carboxypeptidase regulatory domain-like"/>
    <property type="match status" value="1"/>
</dbReference>
<sequence>MKKLFILLIAISLFSVCSAKNNEAKTETSSKGKANIALIGKVIDSNTNEALAGVEVKLEGTNIKAYTDFDGNFSIKNVQPGEYNIIASYISYNKSYIEKLNVTNKNNQVNIKLQTSN</sequence>
<gene>
    <name evidence="1" type="ORF">MNBD_BACTEROID01-2408</name>
</gene>
<dbReference type="EMBL" id="UOEP01000202">
    <property type="protein sequence ID" value="VAW23868.1"/>
    <property type="molecule type" value="Genomic_DNA"/>
</dbReference>
<protein>
    <recommendedName>
        <fullName evidence="2">TonB-dependent receptor</fullName>
    </recommendedName>
</protein>
<dbReference type="AlphaFoldDB" id="A0A3B0U0P9"/>
<reference evidence="1" key="1">
    <citation type="submission" date="2018-06" db="EMBL/GenBank/DDBJ databases">
        <authorList>
            <person name="Zhirakovskaya E."/>
        </authorList>
    </citation>
    <scope>NUCLEOTIDE SEQUENCE</scope>
</reference>
<organism evidence="1">
    <name type="scientific">hydrothermal vent metagenome</name>
    <dbReference type="NCBI Taxonomy" id="652676"/>
    <lineage>
        <taxon>unclassified sequences</taxon>
        <taxon>metagenomes</taxon>
        <taxon>ecological metagenomes</taxon>
    </lineage>
</organism>
<evidence type="ECO:0000313" key="1">
    <source>
        <dbReference type="EMBL" id="VAW23868.1"/>
    </source>
</evidence>
<name>A0A3B0U0P9_9ZZZZ</name>
<accession>A0A3B0U0P9</accession>
<evidence type="ECO:0008006" key="2">
    <source>
        <dbReference type="Google" id="ProtNLM"/>
    </source>
</evidence>
<proteinExistence type="predicted"/>